<dbReference type="InterPro" id="IPR016454">
    <property type="entry name" value="Cysteine_dSase"/>
</dbReference>
<comment type="function">
    <text evidence="2">Catalyzes the removal of elemental sulfur atoms from cysteine to produce alanine. Seems to participate in the biosynthesis of the nitrogenase metalloclusters by providing the inorganic sulfur required for the Fe-S core formation.</text>
</comment>
<dbReference type="SUPFAM" id="SSF53383">
    <property type="entry name" value="PLP-dependent transferases"/>
    <property type="match status" value="1"/>
</dbReference>
<comment type="similarity">
    <text evidence="3">Belongs to the class-V pyridoxal-phosphate-dependent aminotransferase family. NifS/IscS subfamily.</text>
</comment>
<name>A0A2V1GU17_9GAMM</name>
<dbReference type="GO" id="GO:0031071">
    <property type="term" value="F:cysteine desulfurase activity"/>
    <property type="evidence" value="ECO:0007669"/>
    <property type="project" value="UniProtKB-EC"/>
</dbReference>
<feature type="domain" description="Aminotransferase class V" evidence="14">
    <location>
        <begin position="7"/>
        <end position="368"/>
    </location>
</feature>
<dbReference type="AlphaFoldDB" id="A0A2V1GU17"/>
<gene>
    <name evidence="15" type="ORF">DC094_17435</name>
</gene>
<evidence type="ECO:0000256" key="10">
    <source>
        <dbReference type="ARBA" id="ARBA00023231"/>
    </source>
</evidence>
<evidence type="ECO:0000256" key="12">
    <source>
        <dbReference type="ARBA" id="ARBA00050776"/>
    </source>
</evidence>
<dbReference type="PROSITE" id="PS00595">
    <property type="entry name" value="AA_TRANSFER_CLASS_5"/>
    <property type="match status" value="1"/>
</dbReference>
<evidence type="ECO:0000256" key="3">
    <source>
        <dbReference type="ARBA" id="ARBA00006490"/>
    </source>
</evidence>
<comment type="catalytic activity">
    <reaction evidence="12">
        <text>(sulfur carrier)-H + L-cysteine = (sulfur carrier)-SH + L-alanine</text>
        <dbReference type="Rhea" id="RHEA:43892"/>
        <dbReference type="Rhea" id="RHEA-COMP:14737"/>
        <dbReference type="Rhea" id="RHEA-COMP:14739"/>
        <dbReference type="ChEBI" id="CHEBI:29917"/>
        <dbReference type="ChEBI" id="CHEBI:35235"/>
        <dbReference type="ChEBI" id="CHEBI:57972"/>
        <dbReference type="ChEBI" id="CHEBI:64428"/>
        <dbReference type="EC" id="2.8.1.7"/>
    </reaction>
</comment>
<evidence type="ECO:0000256" key="11">
    <source>
        <dbReference type="ARBA" id="ARBA00031911"/>
    </source>
</evidence>
<keyword evidence="16" id="KW-1185">Reference proteome</keyword>
<evidence type="ECO:0000256" key="9">
    <source>
        <dbReference type="ARBA" id="ARBA00023014"/>
    </source>
</evidence>
<dbReference type="OrthoDB" id="9808002at2"/>
<dbReference type="EC" id="2.8.1.7" evidence="4"/>
<dbReference type="InterPro" id="IPR015422">
    <property type="entry name" value="PyrdxlP-dep_Trfase_small"/>
</dbReference>
<protein>
    <recommendedName>
        <fullName evidence="4">cysteine desulfurase</fullName>
        <ecNumber evidence="4">2.8.1.7</ecNumber>
    </recommendedName>
    <alternativeName>
        <fullName evidence="11">Nitrogenase metalloclusters biosynthesis protein NifS</fullName>
    </alternativeName>
</protein>
<dbReference type="PIRSF" id="PIRSF005572">
    <property type="entry name" value="NifS"/>
    <property type="match status" value="1"/>
</dbReference>
<dbReference type="Gene3D" id="3.90.1150.10">
    <property type="entry name" value="Aspartate Aminotransferase, domain 1"/>
    <property type="match status" value="1"/>
</dbReference>
<keyword evidence="9" id="KW-0411">Iron-sulfur</keyword>
<reference evidence="15 16" key="1">
    <citation type="submission" date="2018-04" db="EMBL/GenBank/DDBJ databases">
        <title>Thalassorhabdus spongiae gen. nov., sp. nov., isolated from a marine sponge in South-West Iceland.</title>
        <authorList>
            <person name="Knobloch S."/>
            <person name="Daussin A."/>
            <person name="Johannsson R."/>
            <person name="Marteinsson V.T."/>
        </authorList>
    </citation>
    <scope>NUCLEOTIDE SEQUENCE [LARGE SCALE GENOMIC DNA]</scope>
    <source>
        <strain evidence="15 16">Hp12</strain>
    </source>
</reference>
<comment type="caution">
    <text evidence="15">The sequence shown here is derived from an EMBL/GenBank/DDBJ whole genome shotgun (WGS) entry which is preliminary data.</text>
</comment>
<organism evidence="15 16">
    <name type="scientific">Pelagibaculum spongiae</name>
    <dbReference type="NCBI Taxonomy" id="2080658"/>
    <lineage>
        <taxon>Bacteria</taxon>
        <taxon>Pseudomonadati</taxon>
        <taxon>Pseudomonadota</taxon>
        <taxon>Gammaproteobacteria</taxon>
        <taxon>Oceanospirillales</taxon>
        <taxon>Pelagibaculum</taxon>
    </lineage>
</organism>
<keyword evidence="7" id="KW-0663">Pyridoxal phosphate</keyword>
<dbReference type="EMBL" id="QDDL01000009">
    <property type="protein sequence ID" value="PVZ65668.1"/>
    <property type="molecule type" value="Genomic_DNA"/>
</dbReference>
<dbReference type="InterPro" id="IPR020578">
    <property type="entry name" value="Aminotrans_V_PyrdxlP_BS"/>
</dbReference>
<accession>A0A2V1GU17</accession>
<dbReference type="RefSeq" id="WP_116688408.1">
    <property type="nucleotide sequence ID" value="NZ_CAWNYD010000009.1"/>
</dbReference>
<dbReference type="InterPro" id="IPR000192">
    <property type="entry name" value="Aminotrans_V_dom"/>
</dbReference>
<dbReference type="InterPro" id="IPR015421">
    <property type="entry name" value="PyrdxlP-dep_Trfase_major"/>
</dbReference>
<keyword evidence="10" id="KW-0535">Nitrogen fixation</keyword>
<evidence type="ECO:0000256" key="8">
    <source>
        <dbReference type="ARBA" id="ARBA00023004"/>
    </source>
</evidence>
<dbReference type="GO" id="GO:0046872">
    <property type="term" value="F:metal ion binding"/>
    <property type="evidence" value="ECO:0007669"/>
    <property type="project" value="UniProtKB-KW"/>
</dbReference>
<evidence type="ECO:0000256" key="4">
    <source>
        <dbReference type="ARBA" id="ARBA00012239"/>
    </source>
</evidence>
<dbReference type="Pfam" id="PF00266">
    <property type="entry name" value="Aminotran_5"/>
    <property type="match status" value="1"/>
</dbReference>
<evidence type="ECO:0000256" key="2">
    <source>
        <dbReference type="ARBA" id="ARBA00003120"/>
    </source>
</evidence>
<dbReference type="GO" id="GO:0051536">
    <property type="term" value="F:iron-sulfur cluster binding"/>
    <property type="evidence" value="ECO:0007669"/>
    <property type="project" value="UniProtKB-KW"/>
</dbReference>
<keyword evidence="6" id="KW-0479">Metal-binding</keyword>
<evidence type="ECO:0000256" key="7">
    <source>
        <dbReference type="ARBA" id="ARBA00022898"/>
    </source>
</evidence>
<comment type="cofactor">
    <cofactor evidence="1 13">
        <name>pyridoxal 5'-phosphate</name>
        <dbReference type="ChEBI" id="CHEBI:597326"/>
    </cofactor>
</comment>
<evidence type="ECO:0000313" key="16">
    <source>
        <dbReference type="Proteomes" id="UP000244906"/>
    </source>
</evidence>
<dbReference type="Gene3D" id="3.40.640.10">
    <property type="entry name" value="Type I PLP-dependent aspartate aminotransferase-like (Major domain)"/>
    <property type="match status" value="1"/>
</dbReference>
<dbReference type="InterPro" id="IPR015424">
    <property type="entry name" value="PyrdxlP-dep_Trfase"/>
</dbReference>
<evidence type="ECO:0000256" key="5">
    <source>
        <dbReference type="ARBA" id="ARBA00022679"/>
    </source>
</evidence>
<dbReference type="PANTHER" id="PTHR11601:SF34">
    <property type="entry name" value="CYSTEINE DESULFURASE"/>
    <property type="match status" value="1"/>
</dbReference>
<evidence type="ECO:0000256" key="1">
    <source>
        <dbReference type="ARBA" id="ARBA00001933"/>
    </source>
</evidence>
<evidence type="ECO:0000256" key="6">
    <source>
        <dbReference type="ARBA" id="ARBA00022723"/>
    </source>
</evidence>
<keyword evidence="8" id="KW-0408">Iron</keyword>
<sequence length="381" mass="40460">MKNQQSIYLDYNATTPVADEVVSAMTDALKHRYANPSSPYSDGLDAARAISAARASIGTLIGCNASELHFTGCATEANNLALLGIASTFTEPQHLIISAIEHPAIMQPAKYLESRGWQLSIIPVDQYGLVSVENLLKEVRPNTVLVSIMLANNEVGTIQPIAEIAQGLKKKDKNILLHTDAAQAVGKIPADVNKLGVDLLTLAGHKFYASKGIGALYVRQGLKINNVLHGAGHEAGLRPGTENTPAIIGMGVAADLAVYRLAQTENTLQQRTDQLNQLLLKAIPGLRLNGHPELRLPNTLNVSFPGVIGQQLLNATEGQILASVGSACHASSDKPSGVLGAMNLDNQRAAGAVRISTGWNTSEQEIEKAAEVLIKAWGELV</sequence>
<keyword evidence="5" id="KW-0808">Transferase</keyword>
<evidence type="ECO:0000259" key="14">
    <source>
        <dbReference type="Pfam" id="PF00266"/>
    </source>
</evidence>
<dbReference type="Proteomes" id="UP000244906">
    <property type="component" value="Unassembled WGS sequence"/>
</dbReference>
<evidence type="ECO:0000256" key="13">
    <source>
        <dbReference type="RuleBase" id="RU004504"/>
    </source>
</evidence>
<evidence type="ECO:0000313" key="15">
    <source>
        <dbReference type="EMBL" id="PVZ65668.1"/>
    </source>
</evidence>
<proteinExistence type="inferred from homology"/>
<dbReference type="Gene3D" id="1.10.260.50">
    <property type="match status" value="1"/>
</dbReference>
<dbReference type="FunFam" id="3.40.640.10:FF:000084">
    <property type="entry name" value="IscS-like cysteine desulfurase"/>
    <property type="match status" value="1"/>
</dbReference>
<dbReference type="PANTHER" id="PTHR11601">
    <property type="entry name" value="CYSTEINE DESULFURYLASE FAMILY MEMBER"/>
    <property type="match status" value="1"/>
</dbReference>